<feature type="domain" description="Knr4/Smi1-like" evidence="3">
    <location>
        <begin position="19"/>
        <end position="129"/>
    </location>
</feature>
<dbReference type="InterPro" id="IPR036625">
    <property type="entry name" value="E3-bd_dom_sf"/>
</dbReference>
<sequence>MTAIDDLTRLCPPPADVPQADWPAVETTLGMRLPHDYKQLADTYGPGAFCDFIRIFHPRAATAWVDLTGPTPPDLRRQLQQDQQRGIHPTPHDPRDLFAIGVTDNGNHLFWITTPNSEPDVWRITVNEARGPGWYTFDGTLTQFLVSVMGNQTQVPLFPRGLLDDGITFTPATPTPRRAEPEPRPAGQSIDVQTVRAWARDNGYNLPDRGRIPIEIIQAWKGAHPS</sequence>
<dbReference type="InterPro" id="IPR037883">
    <property type="entry name" value="Knr4/Smi1-like_sf"/>
</dbReference>
<keyword evidence="6" id="KW-1185">Reference proteome</keyword>
<organism evidence="5 6">
    <name type="scientific">Streptomyces chengmaiensis</name>
    <dbReference type="NCBI Taxonomy" id="3040919"/>
    <lineage>
        <taxon>Bacteria</taxon>
        <taxon>Bacillati</taxon>
        <taxon>Actinomycetota</taxon>
        <taxon>Actinomycetes</taxon>
        <taxon>Kitasatosporales</taxon>
        <taxon>Streptomycetaceae</taxon>
        <taxon>Streptomyces</taxon>
    </lineage>
</organism>
<dbReference type="Proteomes" id="UP001223144">
    <property type="component" value="Unassembled WGS sequence"/>
</dbReference>
<reference evidence="5 6" key="1">
    <citation type="submission" date="2023-04" db="EMBL/GenBank/DDBJ databases">
        <title>Streptomyces chengmaiensis sp. nov. isolated from the stem of mangrove plant in Hainan.</title>
        <authorList>
            <person name="Huang X."/>
            <person name="Zhou S."/>
            <person name="Chu X."/>
            <person name="Xie Y."/>
            <person name="Lin Y."/>
        </authorList>
    </citation>
    <scope>NUCLEOTIDE SEQUENCE [LARGE SCALE GENOMIC DNA]</scope>
    <source>
        <strain evidence="5 6">HNM0663</strain>
    </source>
</reference>
<evidence type="ECO:0000256" key="2">
    <source>
        <dbReference type="SAM" id="MobiDB-lite"/>
    </source>
</evidence>
<comment type="caution">
    <text evidence="5">The sequence shown here is derived from an EMBL/GenBank/DDBJ whole genome shotgun (WGS) entry which is preliminary data.</text>
</comment>
<proteinExistence type="predicted"/>
<dbReference type="EMBL" id="JARWBG010000019">
    <property type="protein sequence ID" value="MDH2390636.1"/>
    <property type="molecule type" value="Genomic_DNA"/>
</dbReference>
<dbReference type="InterPro" id="IPR055370">
    <property type="entry name" value="Lsr2_DNA-bd"/>
</dbReference>
<dbReference type="Pfam" id="PF23359">
    <property type="entry name" value="Lsr2_DNA-bd"/>
    <property type="match status" value="1"/>
</dbReference>
<protein>
    <submittedName>
        <fullName evidence="5">Lsr2 family protein</fullName>
    </submittedName>
</protein>
<feature type="domain" description="Lsr2 DNA-binding" evidence="4">
    <location>
        <begin position="192"/>
        <end position="221"/>
    </location>
</feature>
<gene>
    <name evidence="5" type="ORF">QCN29_17940</name>
</gene>
<dbReference type="RefSeq" id="WP_279929226.1">
    <property type="nucleotide sequence ID" value="NZ_JARWBG010000019.1"/>
</dbReference>
<evidence type="ECO:0000256" key="1">
    <source>
        <dbReference type="ARBA" id="ARBA00023125"/>
    </source>
</evidence>
<evidence type="ECO:0000259" key="3">
    <source>
        <dbReference type="Pfam" id="PF09346"/>
    </source>
</evidence>
<dbReference type="SUPFAM" id="SSF160631">
    <property type="entry name" value="SMI1/KNR4-like"/>
    <property type="match status" value="1"/>
</dbReference>
<dbReference type="Pfam" id="PF09346">
    <property type="entry name" value="SMI1_KNR4"/>
    <property type="match status" value="1"/>
</dbReference>
<dbReference type="Gene3D" id="3.40.1580.10">
    <property type="entry name" value="SMI1/KNR4-like"/>
    <property type="match status" value="1"/>
</dbReference>
<evidence type="ECO:0000313" key="6">
    <source>
        <dbReference type="Proteomes" id="UP001223144"/>
    </source>
</evidence>
<keyword evidence="1" id="KW-0238">DNA-binding</keyword>
<evidence type="ECO:0000313" key="5">
    <source>
        <dbReference type="EMBL" id="MDH2390636.1"/>
    </source>
</evidence>
<name>A0ABT6HPL6_9ACTN</name>
<dbReference type="InterPro" id="IPR018958">
    <property type="entry name" value="Knr4/Smi1-like_dom"/>
</dbReference>
<evidence type="ECO:0000259" key="4">
    <source>
        <dbReference type="Pfam" id="PF23359"/>
    </source>
</evidence>
<feature type="region of interest" description="Disordered" evidence="2">
    <location>
        <begin position="72"/>
        <end position="92"/>
    </location>
</feature>
<accession>A0ABT6HPL6</accession>
<dbReference type="Gene3D" id="4.10.320.10">
    <property type="entry name" value="E3-binding domain"/>
    <property type="match status" value="1"/>
</dbReference>